<feature type="transmembrane region" description="Helical" evidence="6">
    <location>
        <begin position="101"/>
        <end position="121"/>
    </location>
</feature>
<protein>
    <recommendedName>
        <fullName evidence="6">Copper resistance protein D</fullName>
    </recommendedName>
</protein>
<evidence type="ECO:0000313" key="8">
    <source>
        <dbReference type="EMBL" id="AXR07146.1"/>
    </source>
</evidence>
<comment type="subcellular location">
    <subcellularLocation>
        <location evidence="6">Cell inner membrane</location>
        <topology evidence="6">Multi-pass membrane protein</topology>
    </subcellularLocation>
    <subcellularLocation>
        <location evidence="1">Cell membrane</location>
        <topology evidence="1">Multi-pass membrane protein</topology>
    </subcellularLocation>
</comment>
<feature type="transmembrane region" description="Helical" evidence="6">
    <location>
        <begin position="128"/>
        <end position="148"/>
    </location>
</feature>
<dbReference type="InterPro" id="IPR008457">
    <property type="entry name" value="Cu-R_CopD_dom"/>
</dbReference>
<evidence type="ECO:0000259" key="7">
    <source>
        <dbReference type="Pfam" id="PF05425"/>
    </source>
</evidence>
<evidence type="ECO:0000256" key="1">
    <source>
        <dbReference type="ARBA" id="ARBA00004651"/>
    </source>
</evidence>
<dbReference type="Proteomes" id="UP000262073">
    <property type="component" value="Chromosome"/>
</dbReference>
<comment type="function">
    <text evidence="6">Involved in copper resistance.</text>
</comment>
<dbReference type="GO" id="GO:0005886">
    <property type="term" value="C:plasma membrane"/>
    <property type="evidence" value="ECO:0007669"/>
    <property type="project" value="UniProtKB-SubCell"/>
</dbReference>
<feature type="transmembrane region" description="Helical" evidence="6">
    <location>
        <begin position="51"/>
        <end position="72"/>
    </location>
</feature>
<sequence length="300" mass="32760">MMEMYIWNTVIIVCKALFYAGTAGMAGYAFLHSFGFTESTHKLPEAYTRKLTRYFICSFVLVAISVPIWFLAKVGAFAESGLSGALNPTMLSIMWDSPLGYMAQVRGGAAVFALWSLLVATKLRFQHTVMRGCVLLALAAALYSYTLAGHISEQGLVEKMLLIVHVFVMSWWFGALIPLKLACGHLPVEQTKSLMYKFGLSAQFLVGVMIIVGVLMALQLFNDVSQLFTSAYGLTLMAKIGCVSGLLLLAARHKRKLVPMLENRQTLSKLSRSITLEIALAAALLLITAALTSVVGPNFS</sequence>
<reference evidence="8 9" key="1">
    <citation type="submission" date="2018-08" db="EMBL/GenBank/DDBJ databases">
        <title>Salinimonas sediminis sp. nov., a piezophilic bacterium isolated from a deep-sea sediment sample from the New Britain Trench.</title>
        <authorList>
            <person name="Cao J."/>
        </authorList>
    </citation>
    <scope>NUCLEOTIDE SEQUENCE [LARGE SCALE GENOMIC DNA]</scope>
    <source>
        <strain evidence="8 9">N102</strain>
    </source>
</reference>
<feature type="transmembrane region" description="Helical" evidence="6">
    <location>
        <begin position="200"/>
        <end position="221"/>
    </location>
</feature>
<dbReference type="OrthoDB" id="5780104at2"/>
<dbReference type="Pfam" id="PF05425">
    <property type="entry name" value="CopD"/>
    <property type="match status" value="1"/>
</dbReference>
<accession>A0A346NNN9</accession>
<feature type="transmembrane region" description="Helical" evidence="6">
    <location>
        <begin position="6"/>
        <end position="31"/>
    </location>
</feature>
<dbReference type="AlphaFoldDB" id="A0A346NNN9"/>
<dbReference type="InterPro" id="IPR032694">
    <property type="entry name" value="CopC/D"/>
</dbReference>
<evidence type="ECO:0000256" key="5">
    <source>
        <dbReference type="ARBA" id="ARBA00023136"/>
    </source>
</evidence>
<dbReference type="GO" id="GO:0046688">
    <property type="term" value="P:response to copper ion"/>
    <property type="evidence" value="ECO:0007669"/>
    <property type="project" value="UniProtKB-UniRule"/>
</dbReference>
<feature type="transmembrane region" description="Helical" evidence="6">
    <location>
        <begin position="274"/>
        <end position="295"/>
    </location>
</feature>
<evidence type="ECO:0000256" key="2">
    <source>
        <dbReference type="ARBA" id="ARBA00022475"/>
    </source>
</evidence>
<comment type="similarity">
    <text evidence="6">Belongs to the CopD family.</text>
</comment>
<keyword evidence="2 6" id="KW-1003">Cell membrane</keyword>
<dbReference type="RefSeq" id="WP_117317296.1">
    <property type="nucleotide sequence ID" value="NZ_CP031769.1"/>
</dbReference>
<keyword evidence="6" id="KW-0997">Cell inner membrane</keyword>
<evidence type="ECO:0000256" key="3">
    <source>
        <dbReference type="ARBA" id="ARBA00022692"/>
    </source>
</evidence>
<keyword evidence="5 6" id="KW-0472">Membrane</keyword>
<keyword evidence="9" id="KW-1185">Reference proteome</keyword>
<feature type="transmembrane region" description="Helical" evidence="6">
    <location>
        <begin position="160"/>
        <end position="179"/>
    </location>
</feature>
<keyword evidence="3 6" id="KW-0812">Transmembrane</keyword>
<evidence type="ECO:0000256" key="4">
    <source>
        <dbReference type="ARBA" id="ARBA00022989"/>
    </source>
</evidence>
<name>A0A346NNN9_9ALTE</name>
<feature type="domain" description="Copper resistance protein D" evidence="7">
    <location>
        <begin position="195"/>
        <end position="291"/>
    </location>
</feature>
<dbReference type="KEGG" id="salm:D0Y50_12790"/>
<proteinExistence type="inferred from homology"/>
<feature type="transmembrane region" description="Helical" evidence="6">
    <location>
        <begin position="227"/>
        <end position="251"/>
    </location>
</feature>
<keyword evidence="4 6" id="KW-1133">Transmembrane helix</keyword>
<keyword evidence="6" id="KW-0186">Copper</keyword>
<dbReference type="PANTHER" id="PTHR34820:SF4">
    <property type="entry name" value="INNER MEMBRANE PROTEIN YEBZ"/>
    <property type="match status" value="1"/>
</dbReference>
<evidence type="ECO:0000313" key="9">
    <source>
        <dbReference type="Proteomes" id="UP000262073"/>
    </source>
</evidence>
<dbReference type="PANTHER" id="PTHR34820">
    <property type="entry name" value="INNER MEMBRANE PROTEIN YEBZ"/>
    <property type="match status" value="1"/>
</dbReference>
<dbReference type="GO" id="GO:0006825">
    <property type="term" value="P:copper ion transport"/>
    <property type="evidence" value="ECO:0007669"/>
    <property type="project" value="InterPro"/>
</dbReference>
<evidence type="ECO:0000256" key="6">
    <source>
        <dbReference type="RuleBase" id="RU369037"/>
    </source>
</evidence>
<organism evidence="8 9">
    <name type="scientific">Salinimonas sediminis</name>
    <dbReference type="NCBI Taxonomy" id="2303538"/>
    <lineage>
        <taxon>Bacteria</taxon>
        <taxon>Pseudomonadati</taxon>
        <taxon>Pseudomonadota</taxon>
        <taxon>Gammaproteobacteria</taxon>
        <taxon>Alteromonadales</taxon>
        <taxon>Alteromonadaceae</taxon>
        <taxon>Alteromonas/Salinimonas group</taxon>
        <taxon>Salinimonas</taxon>
    </lineage>
</organism>
<dbReference type="EMBL" id="CP031769">
    <property type="protein sequence ID" value="AXR07146.1"/>
    <property type="molecule type" value="Genomic_DNA"/>
</dbReference>
<gene>
    <name evidence="8" type="ORF">D0Y50_12790</name>
</gene>